<sequence>MAEKNGVRPDGGPVTVKAAVPLPAAATSRSASTRRRLQPAPRQWPFSAFASVVFPLLLLLGYISVHLHYELPTPNAAEFGLQGEPTFSEVSAMRYIRDLAQYADGTPKYRIVGTKEMVETDNYIMAEIAKIREEVVKRHPQGGMQVEVFHQIGDGTHLFDFMDKKVWKKYFGISNVIVRLSDGTQASKANAVLVNAHSDSTLPSPGAADDLVGVAVMLEALRVMGMGERKLTNAVVFLFNGAEESLQDASHLFITQHPLRETIRAVINLEACGTDGKEIVFQATSPEMIRALAKTPSPYATIIASEIFKTGLIASDTDFRQFVQYGNLTGLDMALVQNSYRYHTMLDTADAIQAGSVQHMGDNVIALLEYLTSPETTMGNSPEATPILQSAPTSHTIFFSAFGGKVFVVYSRATATLAYGILAAITAVVVSDRVDWSHDGRAYILAVIGVLGSMVASIASANAVAFLTSYALGKSMSWFRQESFPLMLFGPPALLGAVCWQYFFVANRVRSPIATIAQDAAESALLEHASLVGQTIYNTGLTLFAHSLGVGSAYLFATSALSNLLALIANDYFLRRDPRGLHLFTYVIGESLPLLVGVEGMIGFLDLFVPLTGRMGADAPVDYIIAILVGALTLVALPMFLPFCHRWGASFTARLLVFLGLASTISTAWFMRPSWTQYDAQHPKRLLVLHMENTTTSPPEFHLHVASVDGIPFYDLVESATHGLTAPGSVPEPTLADDLSVDWDVIYPVSQFLTTYRIPLPAPPATYASPWLDTFEVKVAQIRLNAVKQTKAIDLVLHHPGIMWPVIAFDADVVAWDLPEPPQRGLIRHHVKSVASYGVIEFPVSVTVQLNPEQFAAAIREDQRAKGQRGDASAEDRAMSALRIDYSGLDVHGMYPASVQSDDAEEAKRRVLARDTKPGMIFFEKMFKRLEKEPVDAMLLSAVAGVAYV</sequence>
<dbReference type="GO" id="GO:0005789">
    <property type="term" value="C:endoplasmic reticulum membrane"/>
    <property type="evidence" value="ECO:0007669"/>
    <property type="project" value="UniProtKB-SubCell"/>
</dbReference>
<dbReference type="PANTHER" id="PTHR12147:SF22">
    <property type="entry name" value="ENDOPLASMIC RETICULUM METALLOPEPTIDASE 1"/>
    <property type="match status" value="1"/>
</dbReference>
<dbReference type="FunFam" id="3.40.630.10:FF:000008">
    <property type="entry name" value="Endoplasmic reticulum metallopeptidase 1"/>
    <property type="match status" value="1"/>
</dbReference>
<dbReference type="EC" id="3.4.-.-" evidence="14"/>
<keyword evidence="10 15" id="KW-1133">Transmembrane helix</keyword>
<dbReference type="GO" id="GO:0046872">
    <property type="term" value="F:metal ion binding"/>
    <property type="evidence" value="ECO:0007669"/>
    <property type="project" value="UniProtKB-KW"/>
</dbReference>
<feature type="transmembrane region" description="Helical" evidence="15">
    <location>
        <begin position="442"/>
        <end position="472"/>
    </location>
</feature>
<feature type="transmembrane region" description="Helical" evidence="15">
    <location>
        <begin position="623"/>
        <end position="644"/>
    </location>
</feature>
<feature type="domain" description="Peptidase M28" evidence="16">
    <location>
        <begin position="175"/>
        <end position="367"/>
    </location>
</feature>
<proteinExistence type="inferred from homology"/>
<protein>
    <recommendedName>
        <fullName evidence="14">Peptide hydrolase</fullName>
        <ecNumber evidence="14">3.4.-.-</ecNumber>
    </recommendedName>
</protein>
<keyword evidence="8" id="KW-0256">Endoplasmic reticulum</keyword>
<evidence type="ECO:0000313" key="19">
    <source>
        <dbReference type="Proteomes" id="UP000237144"/>
    </source>
</evidence>
<feature type="transmembrane region" description="Helical" evidence="15">
    <location>
        <begin position="44"/>
        <end position="65"/>
    </location>
</feature>
<dbReference type="PANTHER" id="PTHR12147">
    <property type="entry name" value="METALLOPEPTIDASE M28 FAMILY MEMBER"/>
    <property type="match status" value="1"/>
</dbReference>
<keyword evidence="9 14" id="KW-0862">Zinc</keyword>
<keyword evidence="6 14" id="KW-0479">Metal-binding</keyword>
<dbReference type="SUPFAM" id="SSF53187">
    <property type="entry name" value="Zn-dependent exopeptidases"/>
    <property type="match status" value="1"/>
</dbReference>
<evidence type="ECO:0000256" key="8">
    <source>
        <dbReference type="ARBA" id="ARBA00022824"/>
    </source>
</evidence>
<dbReference type="AlphaFoldDB" id="A0A2S5AZV4"/>
<dbReference type="InterPro" id="IPR053974">
    <property type="entry name" value="ERMP1_1-A_TM"/>
</dbReference>
<evidence type="ECO:0000259" key="17">
    <source>
        <dbReference type="Pfam" id="PF22249"/>
    </source>
</evidence>
<evidence type="ECO:0000256" key="7">
    <source>
        <dbReference type="ARBA" id="ARBA00022801"/>
    </source>
</evidence>
<comment type="subcellular location">
    <subcellularLocation>
        <location evidence="2">Endoplasmic reticulum membrane</location>
        <topology evidence="2">Multi-pass membrane protein</topology>
    </subcellularLocation>
</comment>
<evidence type="ECO:0000256" key="14">
    <source>
        <dbReference type="RuleBase" id="RU361240"/>
    </source>
</evidence>
<dbReference type="EMBL" id="PJQD01000151">
    <property type="protein sequence ID" value="POY70056.1"/>
    <property type="molecule type" value="Genomic_DNA"/>
</dbReference>
<dbReference type="Pfam" id="PF04389">
    <property type="entry name" value="Peptidase_M28"/>
    <property type="match status" value="1"/>
</dbReference>
<feature type="domain" description="Endoplasmic reticulum metallopeptidase 1/1-A TM" evidence="17">
    <location>
        <begin position="445"/>
        <end position="645"/>
    </location>
</feature>
<keyword evidence="19" id="KW-1185">Reference proteome</keyword>
<keyword evidence="12 15" id="KW-0472">Membrane</keyword>
<gene>
    <name evidence="18" type="ORF">BMF94_6943</name>
</gene>
<evidence type="ECO:0000256" key="10">
    <source>
        <dbReference type="ARBA" id="ARBA00022989"/>
    </source>
</evidence>
<keyword evidence="11" id="KW-0482">Metalloprotease</keyword>
<evidence type="ECO:0000256" key="3">
    <source>
        <dbReference type="ARBA" id="ARBA00010918"/>
    </source>
</evidence>
<dbReference type="InterPro" id="IPR048024">
    <property type="entry name" value="Fxna-like_M28_dom"/>
</dbReference>
<dbReference type="Gene3D" id="3.40.630.10">
    <property type="entry name" value="Zn peptidases"/>
    <property type="match status" value="1"/>
</dbReference>
<evidence type="ECO:0000256" key="5">
    <source>
        <dbReference type="ARBA" id="ARBA00022692"/>
    </source>
</evidence>
<keyword evidence="13" id="KW-0325">Glycoprotein</keyword>
<comment type="cofactor">
    <cofactor evidence="1">
        <name>Zn(2+)</name>
        <dbReference type="ChEBI" id="CHEBI:29105"/>
    </cofactor>
</comment>
<evidence type="ECO:0000256" key="6">
    <source>
        <dbReference type="ARBA" id="ARBA00022723"/>
    </source>
</evidence>
<name>A0A2S5AZV4_9BASI</name>
<evidence type="ECO:0000256" key="11">
    <source>
        <dbReference type="ARBA" id="ARBA00023049"/>
    </source>
</evidence>
<evidence type="ECO:0000256" key="15">
    <source>
        <dbReference type="SAM" id="Phobius"/>
    </source>
</evidence>
<feature type="transmembrane region" description="Helical" evidence="15">
    <location>
        <begin position="484"/>
        <end position="503"/>
    </location>
</feature>
<comment type="caution">
    <text evidence="18">The sequence shown here is derived from an EMBL/GenBank/DDBJ whole genome shotgun (WGS) entry which is preliminary data.</text>
</comment>
<accession>A0A2S5AZV4</accession>
<feature type="transmembrane region" description="Helical" evidence="15">
    <location>
        <begin position="407"/>
        <end position="430"/>
    </location>
</feature>
<feature type="transmembrane region" description="Helical" evidence="15">
    <location>
        <begin position="651"/>
        <end position="671"/>
    </location>
</feature>
<organism evidence="18 19">
    <name type="scientific">Rhodotorula taiwanensis</name>
    <dbReference type="NCBI Taxonomy" id="741276"/>
    <lineage>
        <taxon>Eukaryota</taxon>
        <taxon>Fungi</taxon>
        <taxon>Dikarya</taxon>
        <taxon>Basidiomycota</taxon>
        <taxon>Pucciniomycotina</taxon>
        <taxon>Microbotryomycetes</taxon>
        <taxon>Sporidiobolales</taxon>
        <taxon>Sporidiobolaceae</taxon>
        <taxon>Rhodotorula</taxon>
    </lineage>
</organism>
<keyword evidence="7 14" id="KW-0378">Hydrolase</keyword>
<dbReference type="InterPro" id="IPR045175">
    <property type="entry name" value="M28_fam"/>
</dbReference>
<dbReference type="GO" id="GO:0006508">
    <property type="term" value="P:proteolysis"/>
    <property type="evidence" value="ECO:0007669"/>
    <property type="project" value="UniProtKB-KW"/>
</dbReference>
<keyword evidence="4 14" id="KW-0645">Protease</keyword>
<evidence type="ECO:0000256" key="13">
    <source>
        <dbReference type="ARBA" id="ARBA00023180"/>
    </source>
</evidence>
<dbReference type="Pfam" id="PF22249">
    <property type="entry name" value="ERMP1-TM"/>
    <property type="match status" value="1"/>
</dbReference>
<dbReference type="OrthoDB" id="76293at2759"/>
<comment type="similarity">
    <text evidence="3 14">Belongs to the peptidase M28 family.</text>
</comment>
<dbReference type="GO" id="GO:0008235">
    <property type="term" value="F:metalloexopeptidase activity"/>
    <property type="evidence" value="ECO:0007669"/>
    <property type="project" value="InterPro"/>
</dbReference>
<evidence type="ECO:0000313" key="18">
    <source>
        <dbReference type="EMBL" id="POY70056.1"/>
    </source>
</evidence>
<evidence type="ECO:0000256" key="12">
    <source>
        <dbReference type="ARBA" id="ARBA00023136"/>
    </source>
</evidence>
<reference evidence="18 19" key="1">
    <citation type="journal article" date="2018" name="Front. Microbiol.">
        <title>Prospects for Fungal Bioremediation of Acidic Radioactive Waste Sites: Characterization and Genome Sequence of Rhodotorula taiwanensis MD1149.</title>
        <authorList>
            <person name="Tkavc R."/>
            <person name="Matrosova V.Y."/>
            <person name="Grichenko O.E."/>
            <person name="Gostincar C."/>
            <person name="Volpe R.P."/>
            <person name="Klimenkova P."/>
            <person name="Gaidamakova E.K."/>
            <person name="Zhou C.E."/>
            <person name="Stewart B.J."/>
            <person name="Lyman M.G."/>
            <person name="Malfatti S.A."/>
            <person name="Rubinfeld B."/>
            <person name="Courtot M."/>
            <person name="Singh J."/>
            <person name="Dalgard C.L."/>
            <person name="Hamilton T."/>
            <person name="Frey K.G."/>
            <person name="Gunde-Cimerman N."/>
            <person name="Dugan L."/>
            <person name="Daly M.J."/>
        </authorList>
    </citation>
    <scope>NUCLEOTIDE SEQUENCE [LARGE SCALE GENOMIC DNA]</scope>
    <source>
        <strain evidence="18 19">MD1149</strain>
    </source>
</reference>
<dbReference type="STRING" id="741276.A0A2S5AZV4"/>
<dbReference type="Proteomes" id="UP000237144">
    <property type="component" value="Unassembled WGS sequence"/>
</dbReference>
<evidence type="ECO:0000256" key="9">
    <source>
        <dbReference type="ARBA" id="ARBA00022833"/>
    </source>
</evidence>
<feature type="transmembrane region" description="Helical" evidence="15">
    <location>
        <begin position="586"/>
        <end position="611"/>
    </location>
</feature>
<dbReference type="CDD" id="cd03875">
    <property type="entry name" value="M28_Fxna_like"/>
    <property type="match status" value="1"/>
</dbReference>
<evidence type="ECO:0000256" key="4">
    <source>
        <dbReference type="ARBA" id="ARBA00022670"/>
    </source>
</evidence>
<keyword evidence="5 15" id="KW-0812">Transmembrane</keyword>
<evidence type="ECO:0000256" key="1">
    <source>
        <dbReference type="ARBA" id="ARBA00001947"/>
    </source>
</evidence>
<dbReference type="InterPro" id="IPR007484">
    <property type="entry name" value="Peptidase_M28"/>
</dbReference>
<evidence type="ECO:0000259" key="16">
    <source>
        <dbReference type="Pfam" id="PF04389"/>
    </source>
</evidence>
<evidence type="ECO:0000256" key="2">
    <source>
        <dbReference type="ARBA" id="ARBA00004477"/>
    </source>
</evidence>